<gene>
    <name evidence="1" type="ORF">HMPREF6485_0989</name>
</gene>
<evidence type="ECO:0000313" key="1">
    <source>
        <dbReference type="EMBL" id="EFU31063.1"/>
    </source>
</evidence>
<comment type="caution">
    <text evidence="1">The sequence shown here is derived from an EMBL/GenBank/DDBJ whole genome shotgun (WGS) entry which is preliminary data.</text>
</comment>
<dbReference type="GeneID" id="93535849"/>
<dbReference type="PROSITE" id="PS51257">
    <property type="entry name" value="PROKAR_LIPOPROTEIN"/>
    <property type="match status" value="1"/>
</dbReference>
<protein>
    <submittedName>
        <fullName evidence="1">Uncharacterized protein</fullName>
    </submittedName>
</protein>
<reference evidence="1 2" key="1">
    <citation type="submission" date="2010-10" db="EMBL/GenBank/DDBJ databases">
        <authorList>
            <person name="Muzny D."/>
            <person name="Qin X."/>
            <person name="Deng J."/>
            <person name="Jiang H."/>
            <person name="Liu Y."/>
            <person name="Qu J."/>
            <person name="Song X.-Z."/>
            <person name="Zhang L."/>
            <person name="Thornton R."/>
            <person name="Coyle M."/>
            <person name="Francisco L."/>
            <person name="Jackson L."/>
            <person name="Javaid M."/>
            <person name="Korchina V."/>
            <person name="Kovar C."/>
            <person name="Mata R."/>
            <person name="Mathew T."/>
            <person name="Ngo R."/>
            <person name="Nguyen L."/>
            <person name="Nguyen N."/>
            <person name="Okwuonu G."/>
            <person name="Ongeri F."/>
            <person name="Pham C."/>
            <person name="Simmons D."/>
            <person name="Wilczek-Boney K."/>
            <person name="Hale W."/>
            <person name="Jakkamsetti A."/>
            <person name="Pham P."/>
            <person name="Ruth R."/>
            <person name="San Lucas F."/>
            <person name="Warren J."/>
            <person name="Zhang J."/>
            <person name="Zhao Z."/>
            <person name="Zhou C."/>
            <person name="Zhu D."/>
            <person name="Lee S."/>
            <person name="Bess C."/>
            <person name="Blankenburg K."/>
            <person name="Forbes L."/>
            <person name="Fu Q."/>
            <person name="Gubbala S."/>
            <person name="Hirani K."/>
            <person name="Jayaseelan J.C."/>
            <person name="Lara F."/>
            <person name="Munidasa M."/>
            <person name="Palculict T."/>
            <person name="Patil S."/>
            <person name="Pu L.-L."/>
            <person name="Saada N."/>
            <person name="Tang L."/>
            <person name="Weissenberger G."/>
            <person name="Zhu Y."/>
            <person name="Hemphill L."/>
            <person name="Shang Y."/>
            <person name="Youmans B."/>
            <person name="Ayvaz T."/>
            <person name="Ross M."/>
            <person name="Santibanez J."/>
            <person name="Aqrawi P."/>
            <person name="Gross S."/>
            <person name="Joshi V."/>
            <person name="Fowler G."/>
            <person name="Nazareth L."/>
            <person name="Reid J."/>
            <person name="Worley K."/>
            <person name="Petrosino J."/>
            <person name="Highlander S."/>
            <person name="Gibbs R."/>
        </authorList>
    </citation>
    <scope>NUCLEOTIDE SEQUENCE [LARGE SCALE GENOMIC DNA]</scope>
    <source>
        <strain evidence="1 2">ATCC 33574</strain>
    </source>
</reference>
<accession>E6K5V4</accession>
<dbReference type="AlphaFoldDB" id="E6K5V4"/>
<sequence length="153" mass="18387">MKRVKWILLFLAAAACFFYYDVKRYYVGRSFFDYNLLPMNANTLAARWGPKYKRYFYFVFNDYAGRLLGYDVRVYKKSDVQRHGYGATDYFVVGDIVGYYYNDRRLIIVCLDGKDSVRWARPYFYKDDIWFLEIDKPDKAELSKLKYVDTSDV</sequence>
<evidence type="ECO:0000313" key="2">
    <source>
        <dbReference type="Proteomes" id="UP000003112"/>
    </source>
</evidence>
<dbReference type="RefSeq" id="WP_004344954.1">
    <property type="nucleotide sequence ID" value="NZ_GL586311.1"/>
</dbReference>
<dbReference type="STRING" id="873513.HMPREF6485_0989"/>
<dbReference type="HOGENOM" id="CLU_147370_0_0_10"/>
<proteinExistence type="predicted"/>
<dbReference type="EMBL" id="AEPD01000018">
    <property type="protein sequence ID" value="EFU31063.1"/>
    <property type="molecule type" value="Genomic_DNA"/>
</dbReference>
<organism evidence="1 2">
    <name type="scientific">Segatella buccae ATCC 33574</name>
    <dbReference type="NCBI Taxonomy" id="873513"/>
    <lineage>
        <taxon>Bacteria</taxon>
        <taxon>Pseudomonadati</taxon>
        <taxon>Bacteroidota</taxon>
        <taxon>Bacteroidia</taxon>
        <taxon>Bacteroidales</taxon>
        <taxon>Prevotellaceae</taxon>
        <taxon>Segatella</taxon>
    </lineage>
</organism>
<dbReference type="Proteomes" id="UP000003112">
    <property type="component" value="Unassembled WGS sequence"/>
</dbReference>
<keyword evidence="2" id="KW-1185">Reference proteome</keyword>
<name>E6K5V4_9BACT</name>